<keyword evidence="3 4" id="KW-0175">Coiled coil</keyword>
<feature type="coiled-coil region" evidence="4">
    <location>
        <begin position="185"/>
        <end position="226"/>
    </location>
</feature>
<evidence type="ECO:0000256" key="4">
    <source>
        <dbReference type="SAM" id="Coils"/>
    </source>
</evidence>
<feature type="region of interest" description="Disordered" evidence="5">
    <location>
        <begin position="517"/>
        <end position="554"/>
    </location>
</feature>
<name>A0A3N4LN87_9PEZI</name>
<dbReference type="EMBL" id="ML121548">
    <property type="protein sequence ID" value="RPB22979.1"/>
    <property type="molecule type" value="Genomic_DNA"/>
</dbReference>
<keyword evidence="7" id="KW-1185">Reference proteome</keyword>
<dbReference type="InParanoid" id="A0A3N4LN87"/>
<dbReference type="Proteomes" id="UP000267821">
    <property type="component" value="Unassembled WGS sequence"/>
</dbReference>
<sequence>MAAFVGVGQEVIGTFHRHHWKDYALIEVIPERQGENISDKLKAKVNGILIDTNIISAVLKTPSEIITQEWVMIGALGAIDRFFNLHVPNSTSPIHDAHNNVQFSGTSRPGWKHYQQCDICERNSPHICCSACARHTLWPMRYETLLRASEKAAVEEKVNAYLAAKPPEGVQSRSKVLPVAAGKEVKLLRVQIDEAKLTIAKIMEENEKMKAEIKEGRKQISAIRERIRSRAAMLDEHGHGLANRRAMAEEKLQKEMKRTKQRWSLVQAKIADARSYLCYEAASLYSLKQRRRRGGVIEYYIGGNPIPSLNELPGEYKSIRFQELVAGTNFIIVHSTILTTTTFGHLCNLLMLISDYCGIKLPYEVTLPGKYNEYPTIKAPSSSNPRLLHLNIPLTTLSRDNSNNYILFLEGASMLAYNVAWLCLTQGLEVSSVDEAMHPGKNLYTLLIGGGHGPSNNFGRWSHATTGAGFLGGPEGNRLIWEWNVDIREIVKKLEMVVHSQNMKQEWDLVEEIVGEDEEETFSGLEKTGRDKKMQEGYRVEPSGWTKVKPQPRG</sequence>
<organism evidence="6 7">
    <name type="scientific">Terfezia boudieri ATCC MYA-4762</name>
    <dbReference type="NCBI Taxonomy" id="1051890"/>
    <lineage>
        <taxon>Eukaryota</taxon>
        <taxon>Fungi</taxon>
        <taxon>Dikarya</taxon>
        <taxon>Ascomycota</taxon>
        <taxon>Pezizomycotina</taxon>
        <taxon>Pezizomycetes</taxon>
        <taxon>Pezizales</taxon>
        <taxon>Pezizaceae</taxon>
        <taxon>Terfezia</taxon>
    </lineage>
</organism>
<evidence type="ECO:0000313" key="7">
    <source>
        <dbReference type="Proteomes" id="UP000267821"/>
    </source>
</evidence>
<evidence type="ECO:0000256" key="5">
    <source>
        <dbReference type="SAM" id="MobiDB-lite"/>
    </source>
</evidence>
<protein>
    <recommendedName>
        <fullName evidence="2">Autophagy-related protein 14</fullName>
    </recommendedName>
</protein>
<dbReference type="GO" id="GO:0000149">
    <property type="term" value="F:SNARE binding"/>
    <property type="evidence" value="ECO:0007669"/>
    <property type="project" value="TreeGrafter"/>
</dbReference>
<dbReference type="GO" id="GO:0035493">
    <property type="term" value="P:SNARE complex assembly"/>
    <property type="evidence" value="ECO:0007669"/>
    <property type="project" value="TreeGrafter"/>
</dbReference>
<dbReference type="InterPro" id="IPR018791">
    <property type="entry name" value="UV_resistance/autophagy_Atg14"/>
</dbReference>
<evidence type="ECO:0000313" key="6">
    <source>
        <dbReference type="EMBL" id="RPB22979.1"/>
    </source>
</evidence>
<proteinExistence type="inferred from homology"/>
<dbReference type="PANTHER" id="PTHR15157:SF13">
    <property type="entry name" value="AUTOPHAGY-RELATED PROTEIN 14"/>
    <property type="match status" value="1"/>
</dbReference>
<dbReference type="GO" id="GO:0032991">
    <property type="term" value="C:protein-containing complex"/>
    <property type="evidence" value="ECO:0007669"/>
    <property type="project" value="UniProtKB-ARBA"/>
</dbReference>
<dbReference type="PANTHER" id="PTHR15157">
    <property type="entry name" value="UV RADIATION RESISTANCE-ASSOCIATED GENE PROTEIN"/>
    <property type="match status" value="1"/>
</dbReference>
<dbReference type="STRING" id="1051890.A0A3N4LN87"/>
<reference evidence="6 7" key="1">
    <citation type="journal article" date="2018" name="Nat. Ecol. Evol.">
        <title>Pezizomycetes genomes reveal the molecular basis of ectomycorrhizal truffle lifestyle.</title>
        <authorList>
            <person name="Murat C."/>
            <person name="Payen T."/>
            <person name="Noel B."/>
            <person name="Kuo A."/>
            <person name="Morin E."/>
            <person name="Chen J."/>
            <person name="Kohler A."/>
            <person name="Krizsan K."/>
            <person name="Balestrini R."/>
            <person name="Da Silva C."/>
            <person name="Montanini B."/>
            <person name="Hainaut M."/>
            <person name="Levati E."/>
            <person name="Barry K.W."/>
            <person name="Belfiori B."/>
            <person name="Cichocki N."/>
            <person name="Clum A."/>
            <person name="Dockter R.B."/>
            <person name="Fauchery L."/>
            <person name="Guy J."/>
            <person name="Iotti M."/>
            <person name="Le Tacon F."/>
            <person name="Lindquist E.A."/>
            <person name="Lipzen A."/>
            <person name="Malagnac F."/>
            <person name="Mello A."/>
            <person name="Molinier V."/>
            <person name="Miyauchi S."/>
            <person name="Poulain J."/>
            <person name="Riccioni C."/>
            <person name="Rubini A."/>
            <person name="Sitrit Y."/>
            <person name="Splivallo R."/>
            <person name="Traeger S."/>
            <person name="Wang M."/>
            <person name="Zifcakova L."/>
            <person name="Wipf D."/>
            <person name="Zambonelli A."/>
            <person name="Paolocci F."/>
            <person name="Nowrousian M."/>
            <person name="Ottonello S."/>
            <person name="Baldrian P."/>
            <person name="Spatafora J.W."/>
            <person name="Henrissat B."/>
            <person name="Nagy L.G."/>
            <person name="Aury J.M."/>
            <person name="Wincker P."/>
            <person name="Grigoriev I.V."/>
            <person name="Bonfante P."/>
            <person name="Martin F.M."/>
        </authorList>
    </citation>
    <scope>NUCLEOTIDE SEQUENCE [LARGE SCALE GENOMIC DNA]</scope>
    <source>
        <strain evidence="6 7">ATCC MYA-4762</strain>
    </source>
</reference>
<evidence type="ECO:0000256" key="1">
    <source>
        <dbReference type="ARBA" id="ARBA00009574"/>
    </source>
</evidence>
<evidence type="ECO:0000256" key="2">
    <source>
        <dbReference type="ARBA" id="ARBA00013807"/>
    </source>
</evidence>
<evidence type="ECO:0000256" key="3">
    <source>
        <dbReference type="ARBA" id="ARBA00023054"/>
    </source>
</evidence>
<comment type="similarity">
    <text evidence="1">Belongs to the ATG14 family.</text>
</comment>
<dbReference type="GO" id="GO:0000323">
    <property type="term" value="C:lytic vacuole"/>
    <property type="evidence" value="ECO:0007669"/>
    <property type="project" value="TreeGrafter"/>
</dbReference>
<gene>
    <name evidence="6" type="ORF">L211DRAFT_850012</name>
</gene>
<feature type="compositionally biased region" description="Basic and acidic residues" evidence="5">
    <location>
        <begin position="527"/>
        <end position="539"/>
    </location>
</feature>
<dbReference type="GO" id="GO:0005768">
    <property type="term" value="C:endosome"/>
    <property type="evidence" value="ECO:0007669"/>
    <property type="project" value="TreeGrafter"/>
</dbReference>
<dbReference type="AlphaFoldDB" id="A0A3N4LN87"/>
<accession>A0A3N4LN87</accession>
<dbReference type="Pfam" id="PF10186">
    <property type="entry name" value="ATG14"/>
    <property type="match status" value="1"/>
</dbReference>
<dbReference type="OrthoDB" id="16772at2759"/>